<dbReference type="PROSITE" id="PS50109">
    <property type="entry name" value="HIS_KIN"/>
    <property type="match status" value="1"/>
</dbReference>
<dbReference type="InterPro" id="IPR003661">
    <property type="entry name" value="HisK_dim/P_dom"/>
</dbReference>
<feature type="region of interest" description="Disordered" evidence="13">
    <location>
        <begin position="452"/>
        <end position="474"/>
    </location>
</feature>
<dbReference type="FunFam" id="1.10.287.130:FF:000035">
    <property type="entry name" value="Two-component sensor histidine kinase"/>
    <property type="match status" value="1"/>
</dbReference>
<evidence type="ECO:0000256" key="6">
    <source>
        <dbReference type="ARBA" id="ARBA00022692"/>
    </source>
</evidence>
<dbReference type="PANTHER" id="PTHR45436:SF14">
    <property type="entry name" value="SENSOR PROTEIN QSEC"/>
    <property type="match status" value="1"/>
</dbReference>
<dbReference type="InterPro" id="IPR003594">
    <property type="entry name" value="HATPase_dom"/>
</dbReference>
<comment type="catalytic activity">
    <reaction evidence="1">
        <text>ATP + protein L-histidine = ADP + protein N-phospho-L-histidine.</text>
        <dbReference type="EC" id="2.7.13.3"/>
    </reaction>
</comment>
<dbReference type="Gene3D" id="3.30.565.10">
    <property type="entry name" value="Histidine kinase-like ATPase, C-terminal domain"/>
    <property type="match status" value="1"/>
</dbReference>
<dbReference type="PANTHER" id="PTHR45436">
    <property type="entry name" value="SENSOR HISTIDINE KINASE YKOH"/>
    <property type="match status" value="1"/>
</dbReference>
<dbReference type="PROSITE" id="PS50885">
    <property type="entry name" value="HAMP"/>
    <property type="match status" value="1"/>
</dbReference>
<dbReference type="RefSeq" id="WP_133588348.1">
    <property type="nucleotide sequence ID" value="NZ_SNVV01000002.1"/>
</dbReference>
<evidence type="ECO:0000256" key="7">
    <source>
        <dbReference type="ARBA" id="ARBA00022741"/>
    </source>
</evidence>
<dbReference type="AlphaFoldDB" id="A0A4V3BNW3"/>
<dbReference type="Pfam" id="PF02518">
    <property type="entry name" value="HATPase_c"/>
    <property type="match status" value="1"/>
</dbReference>
<evidence type="ECO:0000256" key="5">
    <source>
        <dbReference type="ARBA" id="ARBA00022679"/>
    </source>
</evidence>
<evidence type="ECO:0000313" key="17">
    <source>
        <dbReference type="EMBL" id="TDN56142.1"/>
    </source>
</evidence>
<dbReference type="Gene3D" id="1.20.5.1040">
    <property type="entry name" value="Sensor protein qsec"/>
    <property type="match status" value="1"/>
</dbReference>
<name>A0A4V3BNW3_9RHOO</name>
<dbReference type="Proteomes" id="UP000295129">
    <property type="component" value="Unassembled WGS sequence"/>
</dbReference>
<keyword evidence="7" id="KW-0547">Nucleotide-binding</keyword>
<dbReference type="CDD" id="cd00082">
    <property type="entry name" value="HisKA"/>
    <property type="match status" value="1"/>
</dbReference>
<keyword evidence="18" id="KW-1185">Reference proteome</keyword>
<evidence type="ECO:0000256" key="9">
    <source>
        <dbReference type="ARBA" id="ARBA00022840"/>
    </source>
</evidence>
<gene>
    <name evidence="17" type="ORF">C7389_10277</name>
</gene>
<keyword evidence="6 14" id="KW-0812">Transmembrane</keyword>
<dbReference type="EMBL" id="SNVV01000002">
    <property type="protein sequence ID" value="TDN56142.1"/>
    <property type="molecule type" value="Genomic_DNA"/>
</dbReference>
<dbReference type="SMART" id="SM00387">
    <property type="entry name" value="HATPase_c"/>
    <property type="match status" value="1"/>
</dbReference>
<evidence type="ECO:0000256" key="8">
    <source>
        <dbReference type="ARBA" id="ARBA00022777"/>
    </source>
</evidence>
<keyword evidence="8 17" id="KW-0418">Kinase</keyword>
<evidence type="ECO:0000256" key="10">
    <source>
        <dbReference type="ARBA" id="ARBA00022989"/>
    </source>
</evidence>
<dbReference type="InterPro" id="IPR050428">
    <property type="entry name" value="TCS_sensor_his_kinase"/>
</dbReference>
<keyword evidence="12 14" id="KW-0472">Membrane</keyword>
<dbReference type="InterPro" id="IPR005467">
    <property type="entry name" value="His_kinase_dom"/>
</dbReference>
<evidence type="ECO:0000256" key="12">
    <source>
        <dbReference type="ARBA" id="ARBA00023136"/>
    </source>
</evidence>
<evidence type="ECO:0000256" key="3">
    <source>
        <dbReference type="ARBA" id="ARBA00012438"/>
    </source>
</evidence>
<reference evidence="17 18" key="1">
    <citation type="submission" date="2019-03" db="EMBL/GenBank/DDBJ databases">
        <title>Genomic Encyclopedia of Type Strains, Phase IV (KMG-IV): sequencing the most valuable type-strain genomes for metagenomic binning, comparative biology and taxonomic classification.</title>
        <authorList>
            <person name="Goeker M."/>
        </authorList>
    </citation>
    <scope>NUCLEOTIDE SEQUENCE [LARGE SCALE GENOMIC DNA]</scope>
    <source>
        <strain evidence="17 18">DSM 12121</strain>
    </source>
</reference>
<evidence type="ECO:0000256" key="13">
    <source>
        <dbReference type="SAM" id="MobiDB-lite"/>
    </source>
</evidence>
<comment type="subcellular location">
    <subcellularLocation>
        <location evidence="2">Membrane</location>
        <topology evidence="2">Multi-pass membrane protein</topology>
    </subcellularLocation>
</comment>
<keyword evidence="5" id="KW-0808">Transferase</keyword>
<dbReference type="InterPro" id="IPR003660">
    <property type="entry name" value="HAMP_dom"/>
</dbReference>
<dbReference type="InterPro" id="IPR004358">
    <property type="entry name" value="Sig_transdc_His_kin-like_C"/>
</dbReference>
<accession>A0A4V3BNW3</accession>
<dbReference type="SUPFAM" id="SSF47384">
    <property type="entry name" value="Homodimeric domain of signal transducing histidine kinase"/>
    <property type="match status" value="1"/>
</dbReference>
<feature type="compositionally biased region" description="Polar residues" evidence="13">
    <location>
        <begin position="463"/>
        <end position="474"/>
    </location>
</feature>
<keyword evidence="9" id="KW-0067">ATP-binding</keyword>
<evidence type="ECO:0000259" key="16">
    <source>
        <dbReference type="PROSITE" id="PS50885"/>
    </source>
</evidence>
<dbReference type="InterPro" id="IPR036890">
    <property type="entry name" value="HATPase_C_sf"/>
</dbReference>
<dbReference type="SMART" id="SM00388">
    <property type="entry name" value="HisKA"/>
    <property type="match status" value="1"/>
</dbReference>
<evidence type="ECO:0000256" key="11">
    <source>
        <dbReference type="ARBA" id="ARBA00023012"/>
    </source>
</evidence>
<dbReference type="Pfam" id="PF00512">
    <property type="entry name" value="HisKA"/>
    <property type="match status" value="1"/>
</dbReference>
<evidence type="ECO:0000256" key="1">
    <source>
        <dbReference type="ARBA" id="ARBA00000085"/>
    </source>
</evidence>
<dbReference type="EC" id="2.7.13.3" evidence="3"/>
<keyword evidence="11" id="KW-0902">Two-component regulatory system</keyword>
<dbReference type="PRINTS" id="PR00344">
    <property type="entry name" value="BCTRLSENSOR"/>
</dbReference>
<protein>
    <recommendedName>
        <fullName evidence="3">histidine kinase</fullName>
        <ecNumber evidence="3">2.7.13.3</ecNumber>
    </recommendedName>
</protein>
<evidence type="ECO:0000256" key="4">
    <source>
        <dbReference type="ARBA" id="ARBA00022553"/>
    </source>
</evidence>
<evidence type="ECO:0000256" key="2">
    <source>
        <dbReference type="ARBA" id="ARBA00004141"/>
    </source>
</evidence>
<dbReference type="GO" id="GO:0000155">
    <property type="term" value="F:phosphorelay sensor kinase activity"/>
    <property type="evidence" value="ECO:0007669"/>
    <property type="project" value="InterPro"/>
</dbReference>
<evidence type="ECO:0000259" key="15">
    <source>
        <dbReference type="PROSITE" id="PS50109"/>
    </source>
</evidence>
<feature type="transmembrane region" description="Helical" evidence="14">
    <location>
        <begin position="152"/>
        <end position="175"/>
    </location>
</feature>
<dbReference type="CDD" id="cd00075">
    <property type="entry name" value="HATPase"/>
    <property type="match status" value="1"/>
</dbReference>
<dbReference type="SUPFAM" id="SSF55874">
    <property type="entry name" value="ATPase domain of HSP90 chaperone/DNA topoisomerase II/histidine kinase"/>
    <property type="match status" value="1"/>
</dbReference>
<feature type="domain" description="Histidine kinase" evidence="15">
    <location>
        <begin position="236"/>
        <end position="456"/>
    </location>
</feature>
<dbReference type="Gene3D" id="1.10.287.130">
    <property type="match status" value="1"/>
</dbReference>
<keyword evidence="4" id="KW-0597">Phosphoprotein</keyword>
<comment type="caution">
    <text evidence="17">The sequence shown here is derived from an EMBL/GenBank/DDBJ whole genome shotgun (WGS) entry which is preliminary data.</text>
</comment>
<dbReference type="Pfam" id="PF08521">
    <property type="entry name" value="2CSK_N"/>
    <property type="match status" value="1"/>
</dbReference>
<feature type="domain" description="HAMP" evidence="16">
    <location>
        <begin position="176"/>
        <end position="228"/>
    </location>
</feature>
<evidence type="ECO:0000313" key="18">
    <source>
        <dbReference type="Proteomes" id="UP000295129"/>
    </source>
</evidence>
<sequence>MRLASIKSRITAITIVLVGIAWLVAAQLTWMEARHEAEELLDAHLVQTASLLLAQAGGAGGLGEPAAVDEEHAPQLHRYARRVAFQVWANGQLRLHSANAPATPLSSRQEGFSTQRVGDHAWRVFSATDPAGGLMVQVGERSARRDKLARGFAAGLLWPVLLTLPLLAVLLWLAVRHGMRPLLRIAGELGERSPDRLERLSEDELPAEVAPLVARLNGLFERVERSLENERRFTADAAHELRTPLAALRAQAQVALGASDDTARRHALEQLLSGCDRMSRLVAQLLTLARADAVQATAFTPLELDALLRQAVGEAADGALAKGQEIGLDTSSLDTDGPATMHGNPAWLAILLRNLLDNAVRYTSPGGSVQVALGADGPDWLLTVEDSGPGVPAAELQRLGQRFWRRLESAGEEGSGLGLSIAARIVERHHGSLRFGPRSSPPGHGLRVELRLPRRRPASPALTSQSTAAQAPRA</sequence>
<dbReference type="GO" id="GO:0005524">
    <property type="term" value="F:ATP binding"/>
    <property type="evidence" value="ECO:0007669"/>
    <property type="project" value="UniProtKB-KW"/>
</dbReference>
<dbReference type="InterPro" id="IPR013727">
    <property type="entry name" value="2CSK_N"/>
</dbReference>
<dbReference type="OrthoDB" id="8554694at2"/>
<evidence type="ECO:0000256" key="14">
    <source>
        <dbReference type="SAM" id="Phobius"/>
    </source>
</evidence>
<dbReference type="InterPro" id="IPR036097">
    <property type="entry name" value="HisK_dim/P_sf"/>
</dbReference>
<organism evidence="17 18">
    <name type="scientific">Azoarcus indigens</name>
    <dbReference type="NCBI Taxonomy" id="29545"/>
    <lineage>
        <taxon>Bacteria</taxon>
        <taxon>Pseudomonadati</taxon>
        <taxon>Pseudomonadota</taxon>
        <taxon>Betaproteobacteria</taxon>
        <taxon>Rhodocyclales</taxon>
        <taxon>Zoogloeaceae</taxon>
        <taxon>Azoarcus</taxon>
    </lineage>
</organism>
<proteinExistence type="predicted"/>
<dbReference type="GO" id="GO:0005886">
    <property type="term" value="C:plasma membrane"/>
    <property type="evidence" value="ECO:0007669"/>
    <property type="project" value="TreeGrafter"/>
</dbReference>
<keyword evidence="10 14" id="KW-1133">Transmembrane helix</keyword>